<dbReference type="InterPro" id="IPR002934">
    <property type="entry name" value="Polymerase_NTP_transf_dom"/>
</dbReference>
<dbReference type="AlphaFoldDB" id="A0A3G1A941"/>
<dbReference type="PANTHER" id="PTHR37030">
    <property type="entry name" value="NUCLEOTIDYLTRANSFERASE"/>
    <property type="match status" value="1"/>
</dbReference>
<dbReference type="STRING" id="697581.TCARB_0971"/>
<organism evidence="2 3">
    <name type="scientific">Thermofilum adornatum 1505</name>
    <dbReference type="NCBI Taxonomy" id="697581"/>
    <lineage>
        <taxon>Archaea</taxon>
        <taxon>Thermoproteota</taxon>
        <taxon>Thermoprotei</taxon>
        <taxon>Thermofilales</taxon>
        <taxon>Thermofilaceae</taxon>
        <taxon>Thermofilum</taxon>
    </lineage>
</organism>
<dbReference type="RefSeq" id="WP_052886872.1">
    <property type="nucleotide sequence ID" value="NZ_CP007493.1"/>
</dbReference>
<dbReference type="PANTHER" id="PTHR37030:SF3">
    <property type="entry name" value="POLYMERASE NUCLEOTIDYL TRANSFERASE DOMAIN-CONTAINING PROTEIN"/>
    <property type="match status" value="1"/>
</dbReference>
<dbReference type="Gene3D" id="3.30.460.10">
    <property type="entry name" value="Beta Polymerase, domain 2"/>
    <property type="match status" value="1"/>
</dbReference>
<dbReference type="KEGG" id="tcb:TCARB_0971"/>
<evidence type="ECO:0000313" key="2">
    <source>
        <dbReference type="EMBL" id="AJB42021.1"/>
    </source>
</evidence>
<evidence type="ECO:0000259" key="1">
    <source>
        <dbReference type="Pfam" id="PF01909"/>
    </source>
</evidence>
<sequence length="121" mass="14068">MSFPREDLAIEIQTWKLRELLKWRDYLEILVEAVKTVFGEGAEVYVFGSAVEGKLTVDSDVDIAIVLEGPPRAFWEKSRLLSRLWKVMEEKGVPWWYPFEIDLLTKEELSLLEGAKLVRVL</sequence>
<dbReference type="GO" id="GO:0016779">
    <property type="term" value="F:nucleotidyltransferase activity"/>
    <property type="evidence" value="ECO:0007669"/>
    <property type="project" value="InterPro"/>
</dbReference>
<dbReference type="SUPFAM" id="SSF81301">
    <property type="entry name" value="Nucleotidyltransferase"/>
    <property type="match status" value="1"/>
</dbReference>
<dbReference type="CDD" id="cd05403">
    <property type="entry name" value="NT_KNTase_like"/>
    <property type="match status" value="1"/>
</dbReference>
<accession>A0A3G1A941</accession>
<evidence type="ECO:0000313" key="3">
    <source>
        <dbReference type="Proteomes" id="UP000266720"/>
    </source>
</evidence>
<gene>
    <name evidence="2" type="ORF">TCARB_0971</name>
</gene>
<dbReference type="EMBL" id="CP007493">
    <property type="protein sequence ID" value="AJB42021.1"/>
    <property type="molecule type" value="Genomic_DNA"/>
</dbReference>
<proteinExistence type="predicted"/>
<protein>
    <recommendedName>
        <fullName evidence="1">Polymerase nucleotidyl transferase domain-containing protein</fullName>
    </recommendedName>
</protein>
<reference evidence="3" key="1">
    <citation type="book" date="2010" name="EXTREMOPHILES" publisher="0:0-0">
        <title>Complete genome sequences of ten hyperthermophilic archaea reveal their metabolic capabilities and possible ecological roles.</title>
        <editorList>
            <person name="?"/>
        </editorList>
        <authorList>
            <person name="Ravin N.V."/>
            <person name="Mardanov A.V."/>
            <person name="Bonch-Osmolovskaya E.A."/>
            <person name="Skryabin K.G."/>
        </authorList>
    </citation>
    <scope>NUCLEOTIDE SEQUENCE [LARGE SCALE GENOMIC DNA]</scope>
    <source>
        <strain evidence="3">1505</strain>
    </source>
</reference>
<dbReference type="Proteomes" id="UP000266720">
    <property type="component" value="Chromosome"/>
</dbReference>
<dbReference type="GeneID" id="25406389"/>
<name>A0A3G1A941_9CREN</name>
<dbReference type="InterPro" id="IPR043519">
    <property type="entry name" value="NT_sf"/>
</dbReference>
<feature type="domain" description="Polymerase nucleotidyl transferase" evidence="1">
    <location>
        <begin position="28"/>
        <end position="109"/>
    </location>
</feature>
<dbReference type="Pfam" id="PF01909">
    <property type="entry name" value="NTP_transf_2"/>
    <property type="match status" value="1"/>
</dbReference>